<evidence type="ECO:0000313" key="2">
    <source>
        <dbReference type="EMBL" id="EDM81240.1"/>
    </source>
</evidence>
<keyword evidence="3" id="KW-1185">Reference proteome</keyword>
<protein>
    <submittedName>
        <fullName evidence="2">Uncharacterized protein</fullName>
    </submittedName>
</protein>
<proteinExistence type="predicted"/>
<comment type="caution">
    <text evidence="2">The sequence shown here is derived from an EMBL/GenBank/DDBJ whole genome shotgun (WGS) entry which is preliminary data.</text>
</comment>
<reference evidence="2 3" key="1">
    <citation type="submission" date="2007-06" db="EMBL/GenBank/DDBJ databases">
        <authorList>
            <person name="Shimkets L."/>
            <person name="Ferriera S."/>
            <person name="Johnson J."/>
            <person name="Kravitz S."/>
            <person name="Beeson K."/>
            <person name="Sutton G."/>
            <person name="Rogers Y.-H."/>
            <person name="Friedman R."/>
            <person name="Frazier M."/>
            <person name="Venter J.C."/>
        </authorList>
    </citation>
    <scope>NUCLEOTIDE SEQUENCE [LARGE SCALE GENOMIC DNA]</scope>
    <source>
        <strain evidence="2 3">SIR-1</strain>
    </source>
</reference>
<feature type="compositionally biased region" description="Acidic residues" evidence="1">
    <location>
        <begin position="48"/>
        <end position="58"/>
    </location>
</feature>
<gene>
    <name evidence="2" type="ORF">PPSIR1_40190</name>
</gene>
<feature type="region of interest" description="Disordered" evidence="1">
    <location>
        <begin position="18"/>
        <end position="58"/>
    </location>
</feature>
<sequence>MACLGALFVCQLGCAPVEGGGSSEGEELGADSTAGEDEQGEQDSSWLETDEGETEGSEEIELANVEGPCTNSDSLTATEPTEDQSYLAVALTPPAFPFEVTRVRYRLLGEDMNPDCNSQQAHTMMVFVRDEQGMPASPSMAEPMEFHAVEADPNSLSGRDVAIELDAPIVLEEGEAIVVAVELKTLPDLSDKICVRACADGPWPLETNYWSGESTEPYAWADTVADYDLQWNMVMMAYGAAL</sequence>
<accession>A6FYG8</accession>
<dbReference type="Proteomes" id="UP000005801">
    <property type="component" value="Unassembled WGS sequence"/>
</dbReference>
<evidence type="ECO:0000313" key="3">
    <source>
        <dbReference type="Proteomes" id="UP000005801"/>
    </source>
</evidence>
<evidence type="ECO:0000256" key="1">
    <source>
        <dbReference type="SAM" id="MobiDB-lite"/>
    </source>
</evidence>
<organism evidence="2 3">
    <name type="scientific">Plesiocystis pacifica SIR-1</name>
    <dbReference type="NCBI Taxonomy" id="391625"/>
    <lineage>
        <taxon>Bacteria</taxon>
        <taxon>Pseudomonadati</taxon>
        <taxon>Myxococcota</taxon>
        <taxon>Polyangia</taxon>
        <taxon>Nannocystales</taxon>
        <taxon>Nannocystaceae</taxon>
        <taxon>Plesiocystis</taxon>
    </lineage>
</organism>
<dbReference type="EMBL" id="ABCS01000004">
    <property type="protein sequence ID" value="EDM81240.1"/>
    <property type="molecule type" value="Genomic_DNA"/>
</dbReference>
<name>A6FYG8_9BACT</name>
<feature type="compositionally biased region" description="Acidic residues" evidence="1">
    <location>
        <begin position="24"/>
        <end position="41"/>
    </location>
</feature>
<dbReference type="AlphaFoldDB" id="A6FYG8"/>